<dbReference type="GO" id="GO:0004674">
    <property type="term" value="F:protein serine/threonine kinase activity"/>
    <property type="evidence" value="ECO:0007669"/>
    <property type="project" value="InterPro"/>
</dbReference>
<dbReference type="PANTHER" id="PTHR24348:SF68">
    <property type="entry name" value="SERINE_THREONINE-PROTEIN KINASE ATG1C"/>
    <property type="match status" value="1"/>
</dbReference>
<dbReference type="AlphaFoldDB" id="A0A0L0HK60"/>
<sequence length="388" mass="42843">MPTSTTSLLHTTLPTTHLTLTSIIGSGSFATVYAATDLLTSHPYAVKALDKTGLTPDQLENQKKEVKLTQRVQGHPNIVRLERVVETSRWLFLVLEWCEMDLYDAITQTSGFPPSIVKQVFSQLCSALAHCHTLGISHRDIKPENALISSSYTVKLADFGLATCCPWSKEMGCGSVRYMAPECIDSPCTRSVGYDPFCTDVWSLGIILVNLLFGKNPWHEATASDPIYAAYRGSNPDILIEQFGITMEFNTVLARVFDPNPLSRPSVSELALLIDSLDRFIMDDPESCSTDSPVTSFWADSLFDPPYDAPPTPQLVSTSYTKLCDSGFDDGAGLLEQHARGRSDWIFTLPVFPPPEGPKRPDKDDEDEDEGFSFVKSAVEVLRVFVGE</sequence>
<keyword evidence="7" id="KW-1185">Reference proteome</keyword>
<keyword evidence="6" id="KW-0418">Kinase</keyword>
<keyword evidence="6" id="KW-0808">Transferase</keyword>
<dbReference type="RefSeq" id="XP_016609314.1">
    <property type="nucleotide sequence ID" value="XM_016751373.1"/>
</dbReference>
<dbReference type="FunFam" id="1.10.510.10:FF:000571">
    <property type="entry name" value="Maternal embryonic leucine zipper kinase"/>
    <property type="match status" value="1"/>
</dbReference>
<gene>
    <name evidence="6" type="ORF">SPPG_03085</name>
</gene>
<dbReference type="GeneID" id="27686632"/>
<evidence type="ECO:0000256" key="4">
    <source>
        <dbReference type="SAM" id="MobiDB-lite"/>
    </source>
</evidence>
<evidence type="ECO:0000256" key="2">
    <source>
        <dbReference type="ARBA" id="ARBA00022840"/>
    </source>
</evidence>
<evidence type="ECO:0000313" key="6">
    <source>
        <dbReference type="EMBL" id="KND01275.1"/>
    </source>
</evidence>
<feature type="binding site" evidence="3">
    <location>
        <position position="47"/>
    </location>
    <ligand>
        <name>ATP</name>
        <dbReference type="ChEBI" id="CHEBI:30616"/>
    </ligand>
</feature>
<dbReference type="PROSITE" id="PS00107">
    <property type="entry name" value="PROTEIN_KINASE_ATP"/>
    <property type="match status" value="1"/>
</dbReference>
<dbReference type="SUPFAM" id="SSF56112">
    <property type="entry name" value="Protein kinase-like (PK-like)"/>
    <property type="match status" value="1"/>
</dbReference>
<feature type="domain" description="Protein kinase" evidence="5">
    <location>
        <begin position="18"/>
        <end position="281"/>
    </location>
</feature>
<dbReference type="InterPro" id="IPR017441">
    <property type="entry name" value="Protein_kinase_ATP_BS"/>
</dbReference>
<dbReference type="GO" id="GO:0005524">
    <property type="term" value="F:ATP binding"/>
    <property type="evidence" value="ECO:0007669"/>
    <property type="project" value="UniProtKB-UniRule"/>
</dbReference>
<dbReference type="Proteomes" id="UP000053201">
    <property type="component" value="Unassembled WGS sequence"/>
</dbReference>
<dbReference type="InterPro" id="IPR011009">
    <property type="entry name" value="Kinase-like_dom_sf"/>
</dbReference>
<dbReference type="GO" id="GO:0010506">
    <property type="term" value="P:regulation of autophagy"/>
    <property type="evidence" value="ECO:0007669"/>
    <property type="project" value="InterPro"/>
</dbReference>
<dbReference type="STRING" id="645134.A0A0L0HK60"/>
<name>A0A0L0HK60_SPIPD</name>
<accession>A0A0L0HK60</accession>
<dbReference type="InterPro" id="IPR045269">
    <property type="entry name" value="Atg1-like"/>
</dbReference>
<dbReference type="OMA" id="DSFFMRP"/>
<dbReference type="EMBL" id="KQ257454">
    <property type="protein sequence ID" value="KND01275.1"/>
    <property type="molecule type" value="Genomic_DNA"/>
</dbReference>
<dbReference type="Pfam" id="PF00069">
    <property type="entry name" value="Pkinase"/>
    <property type="match status" value="1"/>
</dbReference>
<dbReference type="PROSITE" id="PS50011">
    <property type="entry name" value="PROTEIN_KINASE_DOM"/>
    <property type="match status" value="1"/>
</dbReference>
<reference evidence="6 7" key="1">
    <citation type="submission" date="2009-08" db="EMBL/GenBank/DDBJ databases">
        <title>The Genome Sequence of Spizellomyces punctatus strain DAOM BR117.</title>
        <authorList>
            <consortium name="The Broad Institute Genome Sequencing Platform"/>
            <person name="Russ C."/>
            <person name="Cuomo C."/>
            <person name="Shea T."/>
            <person name="Young S.K."/>
            <person name="Zeng Q."/>
            <person name="Koehrsen M."/>
            <person name="Haas B."/>
            <person name="Borodovsky M."/>
            <person name="Guigo R."/>
            <person name="Alvarado L."/>
            <person name="Berlin A."/>
            <person name="Bochicchio J."/>
            <person name="Borenstein D."/>
            <person name="Chapman S."/>
            <person name="Chen Z."/>
            <person name="Engels R."/>
            <person name="Freedman E."/>
            <person name="Gellesch M."/>
            <person name="Goldberg J."/>
            <person name="Griggs A."/>
            <person name="Gujja S."/>
            <person name="Heiman D."/>
            <person name="Hepburn T."/>
            <person name="Howarth C."/>
            <person name="Jen D."/>
            <person name="Larson L."/>
            <person name="Lewis B."/>
            <person name="Mehta T."/>
            <person name="Park D."/>
            <person name="Pearson M."/>
            <person name="Roberts A."/>
            <person name="Saif S."/>
            <person name="Shenoy N."/>
            <person name="Sisk P."/>
            <person name="Stolte C."/>
            <person name="Sykes S."/>
            <person name="Thomson T."/>
            <person name="Walk T."/>
            <person name="White J."/>
            <person name="Yandava C."/>
            <person name="Burger G."/>
            <person name="Gray M.W."/>
            <person name="Holland P.W.H."/>
            <person name="King N."/>
            <person name="Lang F.B.F."/>
            <person name="Roger A.J."/>
            <person name="Ruiz-Trillo I."/>
            <person name="Lander E."/>
            <person name="Nusbaum C."/>
        </authorList>
    </citation>
    <scope>NUCLEOTIDE SEQUENCE [LARGE SCALE GENOMIC DNA]</scope>
    <source>
        <strain evidence="6 7">DAOM BR117</strain>
    </source>
</reference>
<keyword evidence="2 3" id="KW-0067">ATP-binding</keyword>
<dbReference type="OrthoDB" id="541276at2759"/>
<proteinExistence type="predicted"/>
<dbReference type="Gene3D" id="1.10.510.10">
    <property type="entry name" value="Transferase(Phosphotransferase) domain 1"/>
    <property type="match status" value="1"/>
</dbReference>
<evidence type="ECO:0000256" key="1">
    <source>
        <dbReference type="ARBA" id="ARBA00022741"/>
    </source>
</evidence>
<dbReference type="InterPro" id="IPR000719">
    <property type="entry name" value="Prot_kinase_dom"/>
</dbReference>
<dbReference type="VEuPathDB" id="FungiDB:SPPG_03085"/>
<dbReference type="PANTHER" id="PTHR24348">
    <property type="entry name" value="SERINE/THREONINE-PROTEIN KINASE UNC-51-RELATED"/>
    <property type="match status" value="1"/>
</dbReference>
<evidence type="ECO:0000259" key="5">
    <source>
        <dbReference type="PROSITE" id="PS50011"/>
    </source>
</evidence>
<evidence type="ECO:0000256" key="3">
    <source>
        <dbReference type="PROSITE-ProRule" id="PRU10141"/>
    </source>
</evidence>
<feature type="region of interest" description="Disordered" evidence="4">
    <location>
        <begin position="351"/>
        <end position="371"/>
    </location>
</feature>
<organism evidence="6 7">
    <name type="scientific">Spizellomyces punctatus (strain DAOM BR117)</name>
    <dbReference type="NCBI Taxonomy" id="645134"/>
    <lineage>
        <taxon>Eukaryota</taxon>
        <taxon>Fungi</taxon>
        <taxon>Fungi incertae sedis</taxon>
        <taxon>Chytridiomycota</taxon>
        <taxon>Chytridiomycota incertae sedis</taxon>
        <taxon>Chytridiomycetes</taxon>
        <taxon>Spizellomycetales</taxon>
        <taxon>Spizellomycetaceae</taxon>
        <taxon>Spizellomyces</taxon>
    </lineage>
</organism>
<evidence type="ECO:0000313" key="7">
    <source>
        <dbReference type="Proteomes" id="UP000053201"/>
    </source>
</evidence>
<dbReference type="eggNOG" id="KOG0583">
    <property type="taxonomic scope" value="Eukaryota"/>
</dbReference>
<protein>
    <submittedName>
        <fullName evidence="6">RAN protein kinase</fullName>
    </submittedName>
</protein>
<dbReference type="FunCoup" id="A0A0L0HK60">
    <property type="interactions" value="235"/>
</dbReference>
<dbReference type="GO" id="GO:0005737">
    <property type="term" value="C:cytoplasm"/>
    <property type="evidence" value="ECO:0007669"/>
    <property type="project" value="TreeGrafter"/>
</dbReference>
<keyword evidence="1 3" id="KW-0547">Nucleotide-binding</keyword>
<dbReference type="SMART" id="SM00220">
    <property type="entry name" value="S_TKc"/>
    <property type="match status" value="1"/>
</dbReference>
<dbReference type="InParanoid" id="A0A0L0HK60"/>